<gene>
    <name evidence="2" type="ORF">SAMN05660772_02389</name>
</gene>
<dbReference type="Pfam" id="PF04073">
    <property type="entry name" value="tRNA_edit"/>
    <property type="match status" value="1"/>
</dbReference>
<dbReference type="InterPro" id="IPR007214">
    <property type="entry name" value="YbaK/aa-tRNA-synth-assoc-dom"/>
</dbReference>
<name>A0A1W1UV20_9PAST</name>
<dbReference type="AlphaFoldDB" id="A0A1W1UV20"/>
<dbReference type="PANTHER" id="PTHR30411">
    <property type="entry name" value="CYTOPLASMIC PROTEIN"/>
    <property type="match status" value="1"/>
</dbReference>
<dbReference type="RefSeq" id="WP_084257063.1">
    <property type="nucleotide sequence ID" value="NZ_FWWV01000017.1"/>
</dbReference>
<sequence length="163" mass="17690">MSQRTFQQLTALLDQQQARYRTLQHRACGKSEQVAQIRGTQLGQGAKALLCVIKGAGKKQHVLAVLPADKQADLSRLATALGGTRAGLASPKEVGELTDCVFGAIPPFSFHPDLKLVAERSLFARYAELAFNAGTLENSIILNTEDYRRIANPLVLDFVQSAV</sequence>
<dbReference type="InterPro" id="IPR036754">
    <property type="entry name" value="YbaK/aa-tRNA-synt-asso_dom_sf"/>
</dbReference>
<evidence type="ECO:0000259" key="1">
    <source>
        <dbReference type="Pfam" id="PF04073"/>
    </source>
</evidence>
<organism evidence="2 3">
    <name type="scientific">Pasteurella testudinis DSM 23072</name>
    <dbReference type="NCBI Taxonomy" id="1122938"/>
    <lineage>
        <taxon>Bacteria</taxon>
        <taxon>Pseudomonadati</taxon>
        <taxon>Pseudomonadota</taxon>
        <taxon>Gammaproteobacteria</taxon>
        <taxon>Pasteurellales</taxon>
        <taxon>Pasteurellaceae</taxon>
        <taxon>Pasteurella</taxon>
    </lineage>
</organism>
<proteinExistence type="predicted"/>
<feature type="domain" description="YbaK/aminoacyl-tRNA synthetase-associated" evidence="1">
    <location>
        <begin position="26"/>
        <end position="150"/>
    </location>
</feature>
<dbReference type="STRING" id="1122938.SAMN05660772_02389"/>
<dbReference type="Gene3D" id="3.90.960.10">
    <property type="entry name" value="YbaK/aminoacyl-tRNA synthetase-associated domain"/>
    <property type="match status" value="1"/>
</dbReference>
<protein>
    <submittedName>
        <fullName evidence="2">Ala-tRNA(Pro) deacylase</fullName>
    </submittedName>
</protein>
<dbReference type="EMBL" id="FWWV01000017">
    <property type="protein sequence ID" value="SMB84947.1"/>
    <property type="molecule type" value="Genomic_DNA"/>
</dbReference>
<dbReference type="Proteomes" id="UP000192408">
    <property type="component" value="Unassembled WGS sequence"/>
</dbReference>
<evidence type="ECO:0000313" key="2">
    <source>
        <dbReference type="EMBL" id="SMB84947.1"/>
    </source>
</evidence>
<dbReference type="GO" id="GO:0002161">
    <property type="term" value="F:aminoacyl-tRNA deacylase activity"/>
    <property type="evidence" value="ECO:0007669"/>
    <property type="project" value="InterPro"/>
</dbReference>
<keyword evidence="3" id="KW-1185">Reference proteome</keyword>
<dbReference type="SUPFAM" id="SSF55826">
    <property type="entry name" value="YbaK/ProRS associated domain"/>
    <property type="match status" value="1"/>
</dbReference>
<evidence type="ECO:0000313" key="3">
    <source>
        <dbReference type="Proteomes" id="UP000192408"/>
    </source>
</evidence>
<dbReference type="InterPro" id="IPR044786">
    <property type="entry name" value="PROXY"/>
</dbReference>
<dbReference type="CDD" id="cd04336">
    <property type="entry name" value="YeaK"/>
    <property type="match status" value="1"/>
</dbReference>
<accession>A0A1W1UV20</accession>
<dbReference type="PANTHER" id="PTHR30411:SF9">
    <property type="entry name" value="MULTIFUNCTIONAL SER_THR-TRNA DEACYLASE PROXP-Y"/>
    <property type="match status" value="1"/>
</dbReference>
<reference evidence="3" key="1">
    <citation type="submission" date="2017-04" db="EMBL/GenBank/DDBJ databases">
        <authorList>
            <person name="Varghese N."/>
            <person name="Submissions S."/>
        </authorList>
    </citation>
    <scope>NUCLEOTIDE SEQUENCE [LARGE SCALE GENOMIC DNA]</scope>
    <source>
        <strain evidence="3">DSM 23072</strain>
    </source>
</reference>